<accession>A0A4Q9PX85</accession>
<evidence type="ECO:0000256" key="6">
    <source>
        <dbReference type="SAM" id="MobiDB-lite"/>
    </source>
</evidence>
<dbReference type="InterPro" id="IPR029058">
    <property type="entry name" value="AB_hydrolase_fold"/>
</dbReference>
<dbReference type="Proteomes" id="UP000292082">
    <property type="component" value="Unassembled WGS sequence"/>
</dbReference>
<dbReference type="Gene3D" id="3.40.50.1820">
    <property type="entry name" value="alpha/beta hydrolase"/>
    <property type="match status" value="1"/>
</dbReference>
<evidence type="ECO:0000256" key="3">
    <source>
        <dbReference type="ARBA" id="ARBA00022670"/>
    </source>
</evidence>
<proteinExistence type="inferred from homology"/>
<gene>
    <name evidence="7" type="ORF">BD310DRAFT_976708</name>
</gene>
<dbReference type="AlphaFoldDB" id="A0A4Q9PX85"/>
<sequence>MGFWGVQTAALHSAILADQDQRGVSSRSPVYTTNNESGDSSDRRHNENGVAVQIVGFFQQYLGIFKELQGKNLYLTGEGHAGMTQDAFRGH</sequence>
<keyword evidence="8" id="KW-1185">Reference proteome</keyword>
<evidence type="ECO:0000256" key="1">
    <source>
        <dbReference type="ARBA" id="ARBA00009431"/>
    </source>
</evidence>
<dbReference type="GO" id="GO:0006508">
    <property type="term" value="P:proteolysis"/>
    <property type="evidence" value="ECO:0007669"/>
    <property type="project" value="UniProtKB-KW"/>
</dbReference>
<dbReference type="Pfam" id="PF00450">
    <property type="entry name" value="Peptidase_S10"/>
    <property type="match status" value="1"/>
</dbReference>
<keyword evidence="4" id="KW-0378">Hydrolase</keyword>
<comment type="similarity">
    <text evidence="1">Belongs to the peptidase S10 family.</text>
</comment>
<protein>
    <submittedName>
        <fullName evidence="7">Uncharacterized protein</fullName>
    </submittedName>
</protein>
<keyword evidence="3" id="KW-0645">Protease</keyword>
<evidence type="ECO:0000256" key="2">
    <source>
        <dbReference type="ARBA" id="ARBA00022645"/>
    </source>
</evidence>
<name>A0A4Q9PX85_9APHY</name>
<dbReference type="EMBL" id="ML145115">
    <property type="protein sequence ID" value="TBU59323.1"/>
    <property type="molecule type" value="Genomic_DNA"/>
</dbReference>
<dbReference type="InterPro" id="IPR001563">
    <property type="entry name" value="Peptidase_S10"/>
</dbReference>
<evidence type="ECO:0000256" key="5">
    <source>
        <dbReference type="ARBA" id="ARBA00023180"/>
    </source>
</evidence>
<evidence type="ECO:0000313" key="8">
    <source>
        <dbReference type="Proteomes" id="UP000292082"/>
    </source>
</evidence>
<feature type="compositionally biased region" description="Polar residues" evidence="6">
    <location>
        <begin position="22"/>
        <end position="38"/>
    </location>
</feature>
<evidence type="ECO:0000256" key="4">
    <source>
        <dbReference type="ARBA" id="ARBA00022801"/>
    </source>
</evidence>
<reference evidence="7 8" key="1">
    <citation type="submission" date="2019-01" db="EMBL/GenBank/DDBJ databases">
        <title>Draft genome sequences of three monokaryotic isolates of the white-rot basidiomycete fungus Dichomitus squalens.</title>
        <authorList>
            <consortium name="DOE Joint Genome Institute"/>
            <person name="Lopez S.C."/>
            <person name="Andreopoulos B."/>
            <person name="Pangilinan J."/>
            <person name="Lipzen A."/>
            <person name="Riley R."/>
            <person name="Ahrendt S."/>
            <person name="Ng V."/>
            <person name="Barry K."/>
            <person name="Daum C."/>
            <person name="Grigoriev I.V."/>
            <person name="Hilden K.S."/>
            <person name="Makela M.R."/>
            <person name="de Vries R.P."/>
        </authorList>
    </citation>
    <scope>NUCLEOTIDE SEQUENCE [LARGE SCALE GENOMIC DNA]</scope>
    <source>
        <strain evidence="7 8">CBS 464.89</strain>
    </source>
</reference>
<feature type="region of interest" description="Disordered" evidence="6">
    <location>
        <begin position="19"/>
        <end position="46"/>
    </location>
</feature>
<evidence type="ECO:0000313" key="7">
    <source>
        <dbReference type="EMBL" id="TBU59323.1"/>
    </source>
</evidence>
<keyword evidence="5" id="KW-0325">Glycoprotein</keyword>
<organism evidence="7 8">
    <name type="scientific">Dichomitus squalens</name>
    <dbReference type="NCBI Taxonomy" id="114155"/>
    <lineage>
        <taxon>Eukaryota</taxon>
        <taxon>Fungi</taxon>
        <taxon>Dikarya</taxon>
        <taxon>Basidiomycota</taxon>
        <taxon>Agaricomycotina</taxon>
        <taxon>Agaricomycetes</taxon>
        <taxon>Polyporales</taxon>
        <taxon>Polyporaceae</taxon>
        <taxon>Dichomitus</taxon>
    </lineage>
</organism>
<dbReference type="GO" id="GO:0004185">
    <property type="term" value="F:serine-type carboxypeptidase activity"/>
    <property type="evidence" value="ECO:0007669"/>
    <property type="project" value="InterPro"/>
</dbReference>
<dbReference type="SUPFAM" id="SSF53474">
    <property type="entry name" value="alpha/beta-Hydrolases"/>
    <property type="match status" value="1"/>
</dbReference>
<keyword evidence="2" id="KW-0121">Carboxypeptidase</keyword>